<name>A0A4Y4CYF3_ZOORA</name>
<organism evidence="1 2">
    <name type="scientific">Zoogloea ramigera</name>
    <dbReference type="NCBI Taxonomy" id="350"/>
    <lineage>
        <taxon>Bacteria</taxon>
        <taxon>Pseudomonadati</taxon>
        <taxon>Pseudomonadota</taxon>
        <taxon>Betaproteobacteria</taxon>
        <taxon>Rhodocyclales</taxon>
        <taxon>Zoogloeaceae</taxon>
        <taxon>Zoogloea</taxon>
    </lineage>
</organism>
<evidence type="ECO:0000313" key="2">
    <source>
        <dbReference type="Proteomes" id="UP000318422"/>
    </source>
</evidence>
<accession>A0A4Y4CYF3</accession>
<evidence type="ECO:0000313" key="1">
    <source>
        <dbReference type="EMBL" id="GEC97336.1"/>
    </source>
</evidence>
<protein>
    <submittedName>
        <fullName evidence="1">Uncharacterized protein</fullName>
    </submittedName>
</protein>
<comment type="caution">
    <text evidence="1">The sequence shown here is derived from an EMBL/GenBank/DDBJ whole genome shotgun (WGS) entry which is preliminary data.</text>
</comment>
<dbReference type="AlphaFoldDB" id="A0A4Y4CYF3"/>
<reference evidence="1 2" key="1">
    <citation type="submission" date="2019-06" db="EMBL/GenBank/DDBJ databases">
        <title>Whole genome shotgun sequence of Zoogloea ramigera NBRC 15342.</title>
        <authorList>
            <person name="Hosoyama A."/>
            <person name="Uohara A."/>
            <person name="Ohji S."/>
            <person name="Ichikawa N."/>
        </authorList>
    </citation>
    <scope>NUCLEOTIDE SEQUENCE [LARGE SCALE GENOMIC DNA]</scope>
    <source>
        <strain evidence="1 2">NBRC 15342</strain>
    </source>
</reference>
<gene>
    <name evidence="1" type="ORF">ZRA01_34090</name>
</gene>
<dbReference type="RefSeq" id="WP_141354545.1">
    <property type="nucleotide sequence ID" value="NZ_BJNV01000077.1"/>
</dbReference>
<sequence>MAVTIGEVVTTIETLPDGSAREEPASGASAEAAFEVRLEDLRPLVRALVAEELERRLRQRSDCP</sequence>
<dbReference type="OrthoDB" id="10007021at2"/>
<proteinExistence type="predicted"/>
<keyword evidence="2" id="KW-1185">Reference proteome</keyword>
<dbReference type="EMBL" id="BJNV01000077">
    <property type="protein sequence ID" value="GEC97336.1"/>
    <property type="molecule type" value="Genomic_DNA"/>
</dbReference>
<dbReference type="Proteomes" id="UP000318422">
    <property type="component" value="Unassembled WGS sequence"/>
</dbReference>